<name>A0A6A6RV01_9PLEO</name>
<feature type="compositionally biased region" description="Basic and acidic residues" evidence="5">
    <location>
        <begin position="1705"/>
        <end position="1721"/>
    </location>
</feature>
<feature type="compositionally biased region" description="Polar residues" evidence="5">
    <location>
        <begin position="1615"/>
        <end position="1627"/>
    </location>
</feature>
<feature type="compositionally biased region" description="Basic and acidic residues" evidence="5">
    <location>
        <begin position="1775"/>
        <end position="1804"/>
    </location>
</feature>
<feature type="compositionally biased region" description="Basic residues" evidence="5">
    <location>
        <begin position="1"/>
        <end position="10"/>
    </location>
</feature>
<feature type="region of interest" description="Disordered" evidence="5">
    <location>
        <begin position="1571"/>
        <end position="2284"/>
    </location>
</feature>
<dbReference type="GO" id="GO:0006406">
    <property type="term" value="P:mRNA export from nucleus"/>
    <property type="evidence" value="ECO:0007669"/>
    <property type="project" value="InterPro"/>
</dbReference>
<organism evidence="9 10">
    <name type="scientific">Massarina eburnea CBS 473.64</name>
    <dbReference type="NCBI Taxonomy" id="1395130"/>
    <lineage>
        <taxon>Eukaryota</taxon>
        <taxon>Fungi</taxon>
        <taxon>Dikarya</taxon>
        <taxon>Ascomycota</taxon>
        <taxon>Pezizomycotina</taxon>
        <taxon>Dothideomycetes</taxon>
        <taxon>Pleosporomycetidae</taxon>
        <taxon>Pleosporales</taxon>
        <taxon>Massarineae</taxon>
        <taxon>Massarinaceae</taxon>
        <taxon>Massarina</taxon>
    </lineage>
</organism>
<feature type="compositionally biased region" description="Pro residues" evidence="5">
    <location>
        <begin position="88"/>
        <end position="97"/>
    </location>
</feature>
<evidence type="ECO:0000259" key="8">
    <source>
        <dbReference type="Pfam" id="PF16134"/>
    </source>
</evidence>
<feature type="compositionally biased region" description="Polar residues" evidence="5">
    <location>
        <begin position="577"/>
        <end position="591"/>
    </location>
</feature>
<dbReference type="GO" id="GO:0000445">
    <property type="term" value="C:THO complex part of transcription export complex"/>
    <property type="evidence" value="ECO:0007669"/>
    <property type="project" value="TreeGrafter"/>
</dbReference>
<feature type="compositionally biased region" description="Basic and acidic residues" evidence="5">
    <location>
        <begin position="1684"/>
        <end position="1695"/>
    </location>
</feature>
<comment type="subcellular location">
    <subcellularLocation>
        <location evidence="1">Nucleus</location>
    </subcellularLocation>
</comment>
<evidence type="ECO:0000259" key="7">
    <source>
        <dbReference type="Pfam" id="PF11732"/>
    </source>
</evidence>
<feature type="compositionally biased region" description="Polar residues" evidence="5">
    <location>
        <begin position="2120"/>
        <end position="2134"/>
    </location>
</feature>
<feature type="domain" description="THO complex subunitTHOC2 C-terminal" evidence="6">
    <location>
        <begin position="1216"/>
        <end position="1514"/>
    </location>
</feature>
<dbReference type="Pfam" id="PF11262">
    <property type="entry name" value="Tho2"/>
    <property type="match status" value="1"/>
</dbReference>
<dbReference type="InterPro" id="IPR032302">
    <property type="entry name" value="THOC2_N"/>
</dbReference>
<keyword evidence="4" id="KW-0539">Nucleus</keyword>
<comment type="similarity">
    <text evidence="2">Belongs to the THOC2 family.</text>
</comment>
<feature type="compositionally biased region" description="Basic and acidic residues" evidence="5">
    <location>
        <begin position="2157"/>
        <end position="2241"/>
    </location>
</feature>
<evidence type="ECO:0000313" key="9">
    <source>
        <dbReference type="EMBL" id="KAF2637794.1"/>
    </source>
</evidence>
<gene>
    <name evidence="9" type="ORF">P280DRAFT_96701</name>
</gene>
<feature type="compositionally biased region" description="Low complexity" evidence="5">
    <location>
        <begin position="1657"/>
        <end position="1671"/>
    </location>
</feature>
<reference evidence="9" key="1">
    <citation type="journal article" date="2020" name="Stud. Mycol.">
        <title>101 Dothideomycetes genomes: a test case for predicting lifestyles and emergence of pathogens.</title>
        <authorList>
            <person name="Haridas S."/>
            <person name="Albert R."/>
            <person name="Binder M."/>
            <person name="Bloem J."/>
            <person name="Labutti K."/>
            <person name="Salamov A."/>
            <person name="Andreopoulos B."/>
            <person name="Baker S."/>
            <person name="Barry K."/>
            <person name="Bills G."/>
            <person name="Bluhm B."/>
            <person name="Cannon C."/>
            <person name="Castanera R."/>
            <person name="Culley D."/>
            <person name="Daum C."/>
            <person name="Ezra D."/>
            <person name="Gonzalez J."/>
            <person name="Henrissat B."/>
            <person name="Kuo A."/>
            <person name="Liang C."/>
            <person name="Lipzen A."/>
            <person name="Lutzoni F."/>
            <person name="Magnuson J."/>
            <person name="Mondo S."/>
            <person name="Nolan M."/>
            <person name="Ohm R."/>
            <person name="Pangilinan J."/>
            <person name="Park H.-J."/>
            <person name="Ramirez L."/>
            <person name="Alfaro M."/>
            <person name="Sun H."/>
            <person name="Tritt A."/>
            <person name="Yoshinaga Y."/>
            <person name="Zwiers L.-H."/>
            <person name="Turgeon B."/>
            <person name="Goodwin S."/>
            <person name="Spatafora J."/>
            <person name="Crous P."/>
            <person name="Grigoriev I."/>
        </authorList>
    </citation>
    <scope>NUCLEOTIDE SEQUENCE</scope>
    <source>
        <strain evidence="9">CBS 473.64</strain>
    </source>
</reference>
<evidence type="ECO:0000259" key="6">
    <source>
        <dbReference type="Pfam" id="PF11262"/>
    </source>
</evidence>
<evidence type="ECO:0000313" key="10">
    <source>
        <dbReference type="Proteomes" id="UP000799753"/>
    </source>
</evidence>
<keyword evidence="10" id="KW-1185">Reference proteome</keyword>
<proteinExistence type="inferred from homology"/>
<evidence type="ECO:0000256" key="1">
    <source>
        <dbReference type="ARBA" id="ARBA00004123"/>
    </source>
</evidence>
<evidence type="ECO:0000256" key="3">
    <source>
        <dbReference type="ARBA" id="ARBA00019596"/>
    </source>
</evidence>
<dbReference type="GO" id="GO:0006397">
    <property type="term" value="P:mRNA processing"/>
    <property type="evidence" value="ECO:0007669"/>
    <property type="project" value="InterPro"/>
</dbReference>
<dbReference type="Proteomes" id="UP000799753">
    <property type="component" value="Unassembled WGS sequence"/>
</dbReference>
<feature type="compositionally biased region" description="Basic and acidic residues" evidence="5">
    <location>
        <begin position="2027"/>
        <end position="2036"/>
    </location>
</feature>
<feature type="region of interest" description="Disordered" evidence="5">
    <location>
        <begin position="525"/>
        <end position="597"/>
    </location>
</feature>
<dbReference type="OrthoDB" id="29024at2759"/>
<evidence type="ECO:0000256" key="5">
    <source>
        <dbReference type="SAM" id="MobiDB-lite"/>
    </source>
</evidence>
<dbReference type="PANTHER" id="PTHR21597:SF0">
    <property type="entry name" value="THO COMPLEX SUBUNIT 2"/>
    <property type="match status" value="1"/>
</dbReference>
<dbReference type="Pfam" id="PF11732">
    <property type="entry name" value="Thoc2"/>
    <property type="match status" value="1"/>
</dbReference>
<feature type="compositionally biased region" description="Low complexity" evidence="5">
    <location>
        <begin position="1640"/>
        <end position="1650"/>
    </location>
</feature>
<accession>A0A6A6RV01</accession>
<feature type="region of interest" description="Disordered" evidence="5">
    <location>
        <begin position="1"/>
        <end position="104"/>
    </location>
</feature>
<feature type="compositionally biased region" description="Basic and acidic residues" evidence="5">
    <location>
        <begin position="2255"/>
        <end position="2284"/>
    </location>
</feature>
<feature type="region of interest" description="Disordered" evidence="5">
    <location>
        <begin position="1132"/>
        <end position="1192"/>
    </location>
</feature>
<dbReference type="Pfam" id="PF16134">
    <property type="entry name" value="THOC2_N"/>
    <property type="match status" value="1"/>
</dbReference>
<feature type="region of interest" description="Disordered" evidence="5">
    <location>
        <begin position="430"/>
        <end position="451"/>
    </location>
</feature>
<dbReference type="PANTHER" id="PTHR21597">
    <property type="entry name" value="THO2 PROTEIN"/>
    <property type="match status" value="1"/>
</dbReference>
<feature type="compositionally biased region" description="Pro residues" evidence="5">
    <location>
        <begin position="2088"/>
        <end position="2102"/>
    </location>
</feature>
<feature type="compositionally biased region" description="Low complexity" evidence="5">
    <location>
        <begin position="2139"/>
        <end position="2156"/>
    </location>
</feature>
<feature type="region of interest" description="Disordered" evidence="5">
    <location>
        <begin position="1539"/>
        <end position="1558"/>
    </location>
</feature>
<dbReference type="EMBL" id="MU006792">
    <property type="protein sequence ID" value="KAF2637794.1"/>
    <property type="molecule type" value="Genomic_DNA"/>
</dbReference>
<feature type="compositionally biased region" description="Low complexity" evidence="5">
    <location>
        <begin position="54"/>
        <end position="68"/>
    </location>
</feature>
<evidence type="ECO:0000256" key="4">
    <source>
        <dbReference type="ARBA" id="ARBA00023242"/>
    </source>
</evidence>
<dbReference type="InterPro" id="IPR040007">
    <property type="entry name" value="Tho2"/>
</dbReference>
<dbReference type="InterPro" id="IPR021418">
    <property type="entry name" value="THO_THOC2_C"/>
</dbReference>
<feature type="compositionally biased region" description="Basic and acidic residues" evidence="5">
    <location>
        <begin position="1737"/>
        <end position="1765"/>
    </location>
</feature>
<feature type="compositionally biased region" description="Basic and acidic residues" evidence="5">
    <location>
        <begin position="533"/>
        <end position="545"/>
    </location>
</feature>
<dbReference type="InterPro" id="IPR021726">
    <property type="entry name" value="THO_THOC2_N"/>
</dbReference>
<protein>
    <recommendedName>
        <fullName evidence="3">THO complex subunit 2</fullName>
    </recommendedName>
</protein>
<feature type="compositionally biased region" description="Basic and acidic residues" evidence="5">
    <location>
        <begin position="1943"/>
        <end position="1966"/>
    </location>
</feature>
<dbReference type="GO" id="GO:0003729">
    <property type="term" value="F:mRNA binding"/>
    <property type="evidence" value="ECO:0007669"/>
    <property type="project" value="TreeGrafter"/>
</dbReference>
<feature type="domain" description="THO complex subunitTHOC2 N-terminal" evidence="7">
    <location>
        <begin position="853"/>
        <end position="926"/>
    </location>
</feature>
<feature type="compositionally biased region" description="Basic and acidic residues" evidence="5">
    <location>
        <begin position="1876"/>
        <end position="1920"/>
    </location>
</feature>
<evidence type="ECO:0000256" key="2">
    <source>
        <dbReference type="ARBA" id="ARBA00007857"/>
    </source>
</evidence>
<sequence>MAPGPKRKRGEGRNYSQDEDTPHRPSPHRPQPMRDSLNRPHPMDSSRGGRRGSRNNNRGPNNGPQSPGLAQPSPTAMSPPANALQPNRPAPATPSTPVPMRVQTPKKPQLDEDALEYLEANDFLTVERVTNWNAEARDAVVQAAISAQKSGNGPETARIYNELIEASIRQYMDQVEIGLMVRDMVHGPSDESVPAKILFLDCVSTLTIEFKGWEHLKPMLKETDIPLELMREILEAEQLVGLGLVKSSFKRIAVRKTTDLIYRTANYNLLREESEGFSKLMTEYFTTVNTEAASAEVCRETYRRVTAFIGSFDLDVGRTLDVTLDVFANVLVKHCKFFIKYLRGSAWWPELQGIHGVKWQEPIVQTLPGWALPESELCHYTDEEKEVQLRLREERDMAFWKDVNEAEKKKSGSGLKAFFLLGARKITETKRTENNTSETDKTETEDPESRTWTEEWIAKTGTLPPRGNDVAAQLLGFKFQFYANPDRDPGDTLPDNLIYLAALLIKIGFISILDLWPHLYPTDETMSQHKAKLQREKREREMEKKGRGKANALEMAGALPDDTPQSHVSRLRESASKAASNPESEQTTPSQQEDEANTLPEPVDQKVALLRSLLCIGAIPEALFIIGKFPWFLDLYPDLHTYVFRLAHHMLDKVYDFSRPVPLEKIPCVAKGTTGNALPRTGDFTPRRTLRWPKPDLKDAGDGIDYRFYWEDWVDSVPICQTVDDVFSLCSTLLGLVGPECGKDITLMTKLTRIGKKSLTDDPSAANTKRWLGLSASFLAPALTFTGQNPGVVNETWELLKHFDTAERYTIYHTWFRTQKPAMREAFREVTDETKRLLSRVSATNTRPMGKAMAKLACACPGTVFEHTLRQGQSYINMIDALVECSRYLTHLGYDCLTWILVDSLLQKDKDTLQGDGMLVKAWLKNTAIFIGKVYRRYSYMNVTPVLQLVKEQVFRTKGDLFMLVVLEQLLMSMGGIGLSGALTEARVLALSAGPTLRSYVLEHHLGDKRHDSKFASRRLLRCLDPPKDSNDPALATEILIALAQQVMTYPFRPELETVPNKIVFTNYDKLRSNFAQFIEFLRENLSVKEFDEQTPSVVELISDFCLDPNVAFHISRESIAAKVNAVRLKDASPPNGTATNGDTVMGGTEPLAITNGVATPATNPDKSSSDEPDVEMKDAASATVSNPPHSNPEIGIIANQLKTTLPDQYGTHTFLNFFVTFWVLDLKDVLPIEFEELKTQYEDAKKFVKSHVNVAGKKLSEPQNFSLRQSNELCDKLSDEYEESIKTSRLAQHGLLGEMHHWFGEVAMISEASTQLHNRLLQDCFFPRIRMSLQDAQFSSAMLFFMHRTGAPIFRLSKFLDQLFIANKLANMIVMMSEDEARCFGRFLNDILRELQRWHEDKKLYEKHAVGDKQHLLGFARNFNADGTPSAHLDHDQFRALHHKWHSALCTALKNCLKSRQDTELRNCFNTLKAVAPAFPKVDHMANDLRQIIEDYSEHEKRDDVRIAASSILFEFKRSEKLLKTEAFFRTGIKPAVSEVASRTTSEQPKTPRPTDAAAKKLNAGVPVFKPKHADVNGQSKPASAKNPPDEKKPPPASAIANAAPRVNGGDVTKLSSGPNESNTARGNPGRPTARPTFPQQSSAPVSSVPPRPDSRSTNQAANNNRAAHALPIRPDALPPRPRQPERPNDRGAEYRASTSNDYGRLDRGREVMPERELTPGRRRSRSPLRGPNVVPDRRSEWGSREVRDYEDRALRPPPRDVRPPGRGTPYGDSPRDPRDRDGRDQRDYRERDPSRDRPDPRALPHPSLLPHSDGRGRVHANPMGANDPLPPRREMPLNALHGDRGGPLPPRPSVNASPVSDRTLINPERAALINDDRPRMEPPRHDRDARNEGRNDARSDVRSDVRRDELGNRRDRGPRPQSRPQSPRRDERSSASYQGSEPRRDYREERPPSHTASRDRREEAPSMPPTGPRSGRDAAATSQVSRDMFQPSGGSRGRAHPSQDPNYGRLNQPIEATPPSGPRHPASDKRDAHIHTPTAAPPTAPASQQPGVHPSRMSNIRGPPLQTDIPPAPPSGPRGSARTPQQPIPSPSTPRHPPTGPASTDRGSRHTVRGNLLQDIQSVLTPGATNSRPAAPPAAAAAVAAAAVAAAAVERPPERSSRRTDPSRRDRSRTPDRTRGGGEDRSRGEKRDRSRRDPQAEPREAREPRGSRDGRERSDRDRDRGGDREHRSDDRDRRSRGTAASAGAAVPTEDTRGDRSSEGKRRREAGDQPHGETKRSRR</sequence>
<feature type="compositionally biased region" description="Polar residues" evidence="5">
    <location>
        <begin position="1157"/>
        <end position="1167"/>
    </location>
</feature>
<feature type="domain" description="THO complex subunit 2 N-terminal" evidence="8">
    <location>
        <begin position="124"/>
        <end position="851"/>
    </location>
</feature>